<organism evidence="3 6">
    <name type="scientific">Didymodactylos carnosus</name>
    <dbReference type="NCBI Taxonomy" id="1234261"/>
    <lineage>
        <taxon>Eukaryota</taxon>
        <taxon>Metazoa</taxon>
        <taxon>Spiralia</taxon>
        <taxon>Gnathifera</taxon>
        <taxon>Rotifera</taxon>
        <taxon>Eurotatoria</taxon>
        <taxon>Bdelloidea</taxon>
        <taxon>Philodinida</taxon>
        <taxon>Philodinidae</taxon>
        <taxon>Didymodactylos</taxon>
    </lineage>
</organism>
<feature type="compositionally biased region" description="Low complexity" evidence="1">
    <location>
        <begin position="1"/>
        <end position="11"/>
    </location>
</feature>
<accession>A0A815UU74</accession>
<evidence type="ECO:0000256" key="1">
    <source>
        <dbReference type="SAM" id="MobiDB-lite"/>
    </source>
</evidence>
<reference evidence="3" key="1">
    <citation type="submission" date="2021-02" db="EMBL/GenBank/DDBJ databases">
        <authorList>
            <person name="Nowell W R."/>
        </authorList>
    </citation>
    <scope>NUCLEOTIDE SEQUENCE</scope>
</reference>
<name>A0A815UU74_9BILA</name>
<comment type="caution">
    <text evidence="3">The sequence shown here is derived from an EMBL/GenBank/DDBJ whole genome shotgun (WGS) entry which is preliminary data.</text>
</comment>
<gene>
    <name evidence="3" type="ORF">GPM918_LOCUS37754</name>
    <name evidence="2" type="ORF">OVA965_LOCUS30587</name>
    <name evidence="5" type="ORF">SRO942_LOCUS38531</name>
    <name evidence="4" type="ORF">TMI583_LOCUS31391</name>
</gene>
<evidence type="ECO:0000313" key="4">
    <source>
        <dbReference type="EMBL" id="CAF4157284.1"/>
    </source>
</evidence>
<dbReference type="EMBL" id="CAJNOQ010024251">
    <property type="protein sequence ID" value="CAF1525444.1"/>
    <property type="molecule type" value="Genomic_DNA"/>
</dbReference>
<dbReference type="EMBL" id="CAJNOK010022332">
    <property type="protein sequence ID" value="CAF1346392.1"/>
    <property type="molecule type" value="Genomic_DNA"/>
</dbReference>
<feature type="non-terminal residue" evidence="3">
    <location>
        <position position="1"/>
    </location>
</feature>
<keyword evidence="6" id="KW-1185">Reference proteome</keyword>
<dbReference type="Proteomes" id="UP000663829">
    <property type="component" value="Unassembled WGS sequence"/>
</dbReference>
<dbReference type="AlphaFoldDB" id="A0A815UU74"/>
<feature type="region of interest" description="Disordered" evidence="1">
    <location>
        <begin position="1"/>
        <end position="43"/>
    </location>
</feature>
<protein>
    <submittedName>
        <fullName evidence="3">Uncharacterized protein</fullName>
    </submittedName>
</protein>
<dbReference type="EMBL" id="CAJOBC010089815">
    <property type="protein sequence ID" value="CAF4384408.1"/>
    <property type="molecule type" value="Genomic_DNA"/>
</dbReference>
<dbReference type="Proteomes" id="UP000681722">
    <property type="component" value="Unassembled WGS sequence"/>
</dbReference>
<evidence type="ECO:0000313" key="2">
    <source>
        <dbReference type="EMBL" id="CAF1346392.1"/>
    </source>
</evidence>
<evidence type="ECO:0000313" key="5">
    <source>
        <dbReference type="EMBL" id="CAF4384408.1"/>
    </source>
</evidence>
<dbReference type="Proteomes" id="UP000682733">
    <property type="component" value="Unassembled WGS sequence"/>
</dbReference>
<dbReference type="EMBL" id="CAJOBA010043962">
    <property type="protein sequence ID" value="CAF4157284.1"/>
    <property type="molecule type" value="Genomic_DNA"/>
</dbReference>
<evidence type="ECO:0000313" key="6">
    <source>
        <dbReference type="Proteomes" id="UP000663829"/>
    </source>
</evidence>
<sequence length="98" mass="11019">GEGDASNNYNDDSNDELLDAADINNESMEDDDDNIAKYGNGRRETTVNTQTEFVVYPSLKQLQELLSKVGSSSLFSDLDKDIRQLIHSLENVLYVQQM</sequence>
<proteinExistence type="predicted"/>
<dbReference type="Proteomes" id="UP000677228">
    <property type="component" value="Unassembled WGS sequence"/>
</dbReference>
<evidence type="ECO:0000313" key="3">
    <source>
        <dbReference type="EMBL" id="CAF1525444.1"/>
    </source>
</evidence>